<evidence type="ECO:0000259" key="11">
    <source>
        <dbReference type="PROSITE" id="PS50041"/>
    </source>
</evidence>
<dbReference type="SMART" id="SM00223">
    <property type="entry name" value="APPLE"/>
    <property type="match status" value="1"/>
</dbReference>
<dbReference type="GO" id="GO:0004252">
    <property type="term" value="F:serine-type endopeptidase activity"/>
    <property type="evidence" value="ECO:0007669"/>
    <property type="project" value="UniProtKB-EC"/>
</dbReference>
<evidence type="ECO:0000256" key="1">
    <source>
        <dbReference type="ARBA" id="ARBA00022670"/>
    </source>
</evidence>
<evidence type="ECO:0000256" key="3">
    <source>
        <dbReference type="ARBA" id="ARBA00022737"/>
    </source>
</evidence>
<dbReference type="InterPro" id="IPR000177">
    <property type="entry name" value="Apple"/>
</dbReference>
<keyword evidence="1" id="KW-0645">Protease</keyword>
<keyword evidence="4" id="KW-0378">Hydrolase</keyword>
<dbReference type="PROSITE" id="PS50041">
    <property type="entry name" value="C_TYPE_LECTIN_2"/>
    <property type="match status" value="1"/>
</dbReference>
<dbReference type="OrthoDB" id="4473401at2759"/>
<feature type="region of interest" description="Disordered" evidence="9">
    <location>
        <begin position="913"/>
        <end position="933"/>
    </location>
</feature>
<dbReference type="EMBL" id="CDMY01000368">
    <property type="protein sequence ID" value="CEM06639.1"/>
    <property type="molecule type" value="Genomic_DNA"/>
</dbReference>
<dbReference type="Gene3D" id="3.40.50.200">
    <property type="entry name" value="Peptidase S8/S53 domain"/>
    <property type="match status" value="1"/>
</dbReference>
<gene>
    <name evidence="14" type="ORF">Vbra_5700</name>
</gene>
<keyword evidence="5" id="KW-0720">Serine protease</keyword>
<dbReference type="Gene3D" id="3.50.4.10">
    <property type="entry name" value="Hepatocyte Growth Factor"/>
    <property type="match status" value="1"/>
</dbReference>
<dbReference type="InterPro" id="IPR036880">
    <property type="entry name" value="Kunitz_BPTI_sf"/>
</dbReference>
<evidence type="ECO:0000256" key="2">
    <source>
        <dbReference type="ARBA" id="ARBA00022729"/>
    </source>
</evidence>
<evidence type="ECO:0000259" key="13">
    <source>
        <dbReference type="PROSITE" id="PS50948"/>
    </source>
</evidence>
<dbReference type="PROSITE" id="PS50948">
    <property type="entry name" value="PAN"/>
    <property type="match status" value="1"/>
</dbReference>
<reference evidence="14 15" key="1">
    <citation type="submission" date="2014-11" db="EMBL/GenBank/DDBJ databases">
        <authorList>
            <person name="Zhu J."/>
            <person name="Qi W."/>
            <person name="Song R."/>
        </authorList>
    </citation>
    <scope>NUCLEOTIDE SEQUENCE [LARGE SCALE GENOMIC DNA]</scope>
</reference>
<dbReference type="PROSITE" id="PS50279">
    <property type="entry name" value="BPTI_KUNITZ_2"/>
    <property type="match status" value="1"/>
</dbReference>
<dbReference type="Gene3D" id="4.10.410.10">
    <property type="entry name" value="Pancreatic trypsin inhibitor Kunitz domain"/>
    <property type="match status" value="1"/>
</dbReference>
<dbReference type="InterPro" id="IPR016186">
    <property type="entry name" value="C-type_lectin-like/link_sf"/>
</dbReference>
<dbReference type="SUPFAM" id="SSF57362">
    <property type="entry name" value="BPTI-like"/>
    <property type="match status" value="1"/>
</dbReference>
<dbReference type="InterPro" id="IPR023828">
    <property type="entry name" value="Peptidase_S8_Ser-AS"/>
</dbReference>
<feature type="domain" description="Apple" evidence="13">
    <location>
        <begin position="1450"/>
        <end position="1516"/>
    </location>
</feature>
<feature type="signal peptide" evidence="10">
    <location>
        <begin position="1"/>
        <end position="21"/>
    </location>
</feature>
<feature type="domain" description="BPTI/Kunitz inhibitor" evidence="12">
    <location>
        <begin position="1561"/>
        <end position="1611"/>
    </location>
</feature>
<dbReference type="InterPro" id="IPR001304">
    <property type="entry name" value="C-type_lectin-like"/>
</dbReference>
<dbReference type="InterPro" id="IPR000209">
    <property type="entry name" value="Peptidase_S8/S53_dom"/>
</dbReference>
<comment type="catalytic activity">
    <reaction evidence="7">
        <text>Hydrolysis of proteins with broad specificity for peptide bonds, and a preference for a large uncharged residue in P1. Hydrolyzes peptide amides.</text>
        <dbReference type="EC" id="3.4.21.62"/>
    </reaction>
</comment>
<accession>A0A0G4F4H5</accession>
<evidence type="ECO:0000256" key="9">
    <source>
        <dbReference type="SAM" id="MobiDB-lite"/>
    </source>
</evidence>
<dbReference type="InterPro" id="IPR003609">
    <property type="entry name" value="Pan_app"/>
</dbReference>
<dbReference type="GO" id="GO:0005576">
    <property type="term" value="C:extracellular region"/>
    <property type="evidence" value="ECO:0007669"/>
    <property type="project" value="InterPro"/>
</dbReference>
<dbReference type="SUPFAM" id="SSF57414">
    <property type="entry name" value="Hairpin loop containing domain-like"/>
    <property type="match status" value="1"/>
</dbReference>
<sequence>MALRVVVCGLLLLSFLLVSGGAPADSDNSTIAEQGDEFTTTSRLKGGLADIAALALKLGEELTEHPLWQLYEDNGFIVDEDKVSILATPIPGASASTLLAELVPLGFEGVASAAGGLVGGAMPAANLYKLDDPTVVPSLFYASPAGSDSDTTSSRRRRNLQKDNAESGGNATSEQRDAACLSTCCRASDTTPGGGGPALPARGGAALTQGDVPLVTTYAADIASNDLPAGIDLTLEGAAGAVDEGRAMAQIVADIAPGATITFATAGNNPTTFEENIRTFAALPGGDASLGNVIPPATVMVHDIWGRPEPASGNMGEIAYTAPGFRPAPSGAGAGANSVFHDFATAGPEDIDLDFVNEPWIVHGNTPPAVGSRVDMNLLIFRRNAAGNYAQAETIAGTITVQQGNTMSGGDNPLDQEDPYEFASVINTACVGNLDLSLRIEWRTNTGPQDAAGNRLPPTYMKIVGHNNNGDYERNPLNAGVAEVELSSASATGSRHSRLGASIASMNYCIGATPGSNNPRQPAWDTGMHGTPIIFLENGNCVATGAPRPNDGYCPDPMDPRLQPLVTAPHGVDTTHFATRDRDNTGALPVDIPPFTPNRNFFGTSAAGPHVAGLAALLRQHDPTLTPAQIYERIASSAVDIIDIDLPANFRRAPDNVNGPQPGSANANAFDFVTGAGFVTSRVGGLPLELVDVTPTGVVGTPVLTVELTFNQINVVPIGANPTLQLRGDFQEIDPCEARDPDIVEIDIDINANCTSANVAGQTVFTCTIPGGGITDTRGLRWDILAVGDTNFEGCVGDAATLPTPIGEFWTRDTRPPEVVLTSPANGDVRVPLDTGVEVVFDEVVVLDQPATVTLTATWVEEDPCEVFKLPSPPIEIPLTASMFTACTLTIPIPPPGLQGDGFRYEVNIPREGIRDDRDVGPPPTINGRNNPASDVQISFTAVDVVPPRVGHFNPIQSAVGIPPDTQIVMTFDELIALGNVPLGSGIFLHPDAYLDSGGRSLPPLEISAEDVVVDRCTLTINPPVDLLNGRVYTVIVDEGVVEDAPSQAPTPLKVPNGFAGLVLPGTDEPGQADSYQFMTAGCPGAVPTSDYIPTLLNTKCFGSMDFKRGVKTKAEGEHASNEGITLIVGDQTVLRHDANADAYSAQRAAESVSPLGLIATLASVDNAEEQAIIQRLLTALSAAKTETNAFAKAVLPSGVDDALARLPFGDIREALRGLDLADLVPTDVQALLDLLPDIAIPGFDDKLACWIGLRRAAKNGDGEFDWMDSTPFDFSDWKDTILPDTLEEAIRDMKDCVKASLDDGWYGDHCFNKLPCSLVSIKLRQPVLCNVMRTKGFLPDAATPYVDNPFNTQWQWTGEFLTGSSLDVKQTYGGMVFRNNVLNLNLYFSTAGIPTLASGSWFIDDNKDPDDGFLLRGDLTTASGAPVVWVDPGNNVAQESGAVFCDMSCYEAGRELVTATIATVAAPHAVACQEACQANAACTHFTFTGEECLLKAAGDKFRLQGFPYVSGPRTCPDILCTASPAAGCPDDTAELPVAAIISPPETCCGIPRPDEEANRCSLPPAQSLEQCDVGFTAYSFDSGECVERPYGGCGGNRNLFVSSHECRAVCEKKRFLAAAKEGTA</sequence>
<organism evidence="14 15">
    <name type="scientific">Vitrella brassicaformis (strain CCMP3155)</name>
    <dbReference type="NCBI Taxonomy" id="1169540"/>
    <lineage>
        <taxon>Eukaryota</taxon>
        <taxon>Sar</taxon>
        <taxon>Alveolata</taxon>
        <taxon>Colpodellida</taxon>
        <taxon>Vitrellaceae</taxon>
        <taxon>Vitrella</taxon>
    </lineage>
</organism>
<evidence type="ECO:0000313" key="15">
    <source>
        <dbReference type="Proteomes" id="UP000041254"/>
    </source>
</evidence>
<name>A0A0G4F4H5_VITBC</name>
<dbReference type="InterPro" id="IPR016187">
    <property type="entry name" value="CTDL_fold"/>
</dbReference>
<proteinExistence type="predicted"/>
<keyword evidence="15" id="KW-1185">Reference proteome</keyword>
<dbReference type="GO" id="GO:0004867">
    <property type="term" value="F:serine-type endopeptidase inhibitor activity"/>
    <property type="evidence" value="ECO:0007669"/>
    <property type="project" value="InterPro"/>
</dbReference>
<keyword evidence="6" id="KW-1015">Disulfide bond</keyword>
<dbReference type="InterPro" id="IPR002223">
    <property type="entry name" value="Kunitz_BPTI"/>
</dbReference>
<dbReference type="EC" id="3.4.21.62" evidence="8"/>
<evidence type="ECO:0000256" key="6">
    <source>
        <dbReference type="ARBA" id="ARBA00023157"/>
    </source>
</evidence>
<dbReference type="Proteomes" id="UP000041254">
    <property type="component" value="Unassembled WGS sequence"/>
</dbReference>
<dbReference type="InterPro" id="IPR032812">
    <property type="entry name" value="SbsA_Ig"/>
</dbReference>
<dbReference type="GO" id="GO:0006508">
    <property type="term" value="P:proteolysis"/>
    <property type="evidence" value="ECO:0007669"/>
    <property type="project" value="UniProtKB-KW"/>
</dbReference>
<dbReference type="Pfam" id="PF00024">
    <property type="entry name" value="PAN_1"/>
    <property type="match status" value="1"/>
</dbReference>
<evidence type="ECO:0000256" key="5">
    <source>
        <dbReference type="ARBA" id="ARBA00022825"/>
    </source>
</evidence>
<evidence type="ECO:0000256" key="10">
    <source>
        <dbReference type="SAM" id="SignalP"/>
    </source>
</evidence>
<dbReference type="SMART" id="SM00131">
    <property type="entry name" value="KU"/>
    <property type="match status" value="1"/>
</dbReference>
<evidence type="ECO:0000313" key="14">
    <source>
        <dbReference type="EMBL" id="CEM06639.1"/>
    </source>
</evidence>
<feature type="chain" id="PRO_5005188083" description="subtilisin" evidence="10">
    <location>
        <begin position="22"/>
        <end position="1625"/>
    </location>
</feature>
<dbReference type="PROSITE" id="PS00138">
    <property type="entry name" value="SUBTILASE_SER"/>
    <property type="match status" value="1"/>
</dbReference>
<feature type="domain" description="C-type lectin" evidence="11">
    <location>
        <begin position="1251"/>
        <end position="1311"/>
    </location>
</feature>
<dbReference type="CDD" id="cd01100">
    <property type="entry name" value="APPLE_Factor_XI_like"/>
    <property type="match status" value="1"/>
</dbReference>
<dbReference type="Pfam" id="PF13205">
    <property type="entry name" value="Big_5"/>
    <property type="match status" value="2"/>
</dbReference>
<dbReference type="SUPFAM" id="SSF56436">
    <property type="entry name" value="C-type lectin-like"/>
    <property type="match status" value="1"/>
</dbReference>
<evidence type="ECO:0000259" key="12">
    <source>
        <dbReference type="PROSITE" id="PS50279"/>
    </source>
</evidence>
<dbReference type="InterPro" id="IPR036852">
    <property type="entry name" value="Peptidase_S8/S53_dom_sf"/>
</dbReference>
<dbReference type="SUPFAM" id="SSF52743">
    <property type="entry name" value="Subtilisin-like"/>
    <property type="match status" value="1"/>
</dbReference>
<protein>
    <recommendedName>
        <fullName evidence="8">subtilisin</fullName>
        <ecNumber evidence="8">3.4.21.62</ecNumber>
    </recommendedName>
</protein>
<dbReference type="Gene3D" id="3.10.100.10">
    <property type="entry name" value="Mannose-Binding Protein A, subunit A"/>
    <property type="match status" value="1"/>
</dbReference>
<keyword evidence="2 10" id="KW-0732">Signal</keyword>
<dbReference type="InParanoid" id="A0A0G4F4H5"/>
<dbReference type="VEuPathDB" id="CryptoDB:Vbra_5700"/>
<dbReference type="CDD" id="cd00109">
    <property type="entry name" value="Kunitz-type"/>
    <property type="match status" value="1"/>
</dbReference>
<dbReference type="Pfam" id="PF00082">
    <property type="entry name" value="Peptidase_S8"/>
    <property type="match status" value="1"/>
</dbReference>
<dbReference type="CDD" id="cd00037">
    <property type="entry name" value="CLECT"/>
    <property type="match status" value="1"/>
</dbReference>
<dbReference type="Pfam" id="PF00014">
    <property type="entry name" value="Kunitz_BPTI"/>
    <property type="match status" value="1"/>
</dbReference>
<evidence type="ECO:0000256" key="4">
    <source>
        <dbReference type="ARBA" id="ARBA00022801"/>
    </source>
</evidence>
<evidence type="ECO:0000256" key="8">
    <source>
        <dbReference type="ARBA" id="ARBA00023619"/>
    </source>
</evidence>
<keyword evidence="3" id="KW-0677">Repeat</keyword>
<evidence type="ECO:0000256" key="7">
    <source>
        <dbReference type="ARBA" id="ARBA00023529"/>
    </source>
</evidence>